<proteinExistence type="inferred from homology"/>
<dbReference type="Proteomes" id="UP000217199">
    <property type="component" value="Unassembled WGS sequence"/>
</dbReference>
<comment type="caution">
    <text evidence="9">The sequence shown here is derived from an EMBL/GenBank/DDBJ whole genome shotgun (WGS) entry which is preliminary data.</text>
</comment>
<dbReference type="Gene3D" id="1.20.1250.20">
    <property type="entry name" value="MFS general substrate transporter like domains"/>
    <property type="match status" value="1"/>
</dbReference>
<feature type="transmembrane region" description="Helical" evidence="8">
    <location>
        <begin position="107"/>
        <end position="130"/>
    </location>
</feature>
<dbReference type="GO" id="GO:0006857">
    <property type="term" value="P:oligopeptide transport"/>
    <property type="evidence" value="ECO:0007669"/>
    <property type="project" value="InterPro"/>
</dbReference>
<feature type="transmembrane region" description="Helical" evidence="8">
    <location>
        <begin position="569"/>
        <end position="589"/>
    </location>
</feature>
<evidence type="ECO:0000256" key="3">
    <source>
        <dbReference type="ARBA" id="ARBA00022692"/>
    </source>
</evidence>
<dbReference type="InterPro" id="IPR018456">
    <property type="entry name" value="PTR2_symporter_CS"/>
</dbReference>
<comment type="subcellular location">
    <subcellularLocation>
        <location evidence="1 6">Membrane</location>
        <topology evidence="1 6">Multi-pass membrane protein</topology>
    </subcellularLocation>
</comment>
<dbReference type="InterPro" id="IPR013875">
    <property type="entry name" value="Pam17"/>
</dbReference>
<dbReference type="PANTHER" id="PTHR11654">
    <property type="entry name" value="OLIGOPEPTIDE TRANSPORTER-RELATED"/>
    <property type="match status" value="1"/>
</dbReference>
<reference evidence="9 10" key="1">
    <citation type="journal article" date="2017" name="Mol. Ecol.">
        <title>Comparative and population genomic landscape of Phellinus noxius: A hypervariable fungus causing root rot in trees.</title>
        <authorList>
            <person name="Chung C.L."/>
            <person name="Lee T.J."/>
            <person name="Akiba M."/>
            <person name="Lee H.H."/>
            <person name="Kuo T.H."/>
            <person name="Liu D."/>
            <person name="Ke H.M."/>
            <person name="Yokoi T."/>
            <person name="Roa M.B."/>
            <person name="Lu M.J."/>
            <person name="Chang Y.Y."/>
            <person name="Ann P.J."/>
            <person name="Tsai J.N."/>
            <person name="Chen C.Y."/>
            <person name="Tzean S.S."/>
            <person name="Ota Y."/>
            <person name="Hattori T."/>
            <person name="Sahashi N."/>
            <person name="Liou R.F."/>
            <person name="Kikuchi T."/>
            <person name="Tsai I.J."/>
        </authorList>
    </citation>
    <scope>NUCLEOTIDE SEQUENCE [LARGE SCALE GENOMIC DNA]</scope>
    <source>
        <strain evidence="9 10">FFPRI411160</strain>
    </source>
</reference>
<feature type="transmembrane region" description="Helical" evidence="8">
    <location>
        <begin position="601"/>
        <end position="621"/>
    </location>
</feature>
<dbReference type="InterPro" id="IPR036259">
    <property type="entry name" value="MFS_trans_sf"/>
</dbReference>
<gene>
    <name evidence="9" type="ORF">PNOK_0083100</name>
</gene>
<evidence type="ECO:0000256" key="5">
    <source>
        <dbReference type="ARBA" id="ARBA00023136"/>
    </source>
</evidence>
<keyword evidence="4 8" id="KW-1133">Transmembrane helix</keyword>
<feature type="transmembrane region" description="Helical" evidence="8">
    <location>
        <begin position="69"/>
        <end position="87"/>
    </location>
</feature>
<evidence type="ECO:0000256" key="2">
    <source>
        <dbReference type="ARBA" id="ARBA00005982"/>
    </source>
</evidence>
<feature type="transmembrane region" description="Helical" evidence="8">
    <location>
        <begin position="676"/>
        <end position="700"/>
    </location>
</feature>
<evidence type="ECO:0000313" key="10">
    <source>
        <dbReference type="Proteomes" id="UP000217199"/>
    </source>
</evidence>
<feature type="compositionally biased region" description="Polar residues" evidence="7">
    <location>
        <begin position="24"/>
        <end position="50"/>
    </location>
</feature>
<name>A0A286UVZ2_9AGAM</name>
<feature type="transmembrane region" description="Helical" evidence="8">
    <location>
        <begin position="743"/>
        <end position="762"/>
    </location>
</feature>
<feature type="region of interest" description="Disordered" evidence="7">
    <location>
        <begin position="21"/>
        <end position="50"/>
    </location>
</feature>
<organism evidence="9 10">
    <name type="scientific">Pyrrhoderma noxium</name>
    <dbReference type="NCBI Taxonomy" id="2282107"/>
    <lineage>
        <taxon>Eukaryota</taxon>
        <taxon>Fungi</taxon>
        <taxon>Dikarya</taxon>
        <taxon>Basidiomycota</taxon>
        <taxon>Agaricomycotina</taxon>
        <taxon>Agaricomycetes</taxon>
        <taxon>Hymenochaetales</taxon>
        <taxon>Hymenochaetaceae</taxon>
        <taxon>Pyrrhoderma</taxon>
    </lineage>
</organism>
<evidence type="ECO:0000313" key="9">
    <source>
        <dbReference type="EMBL" id="PAV23763.1"/>
    </source>
</evidence>
<evidence type="ECO:0000256" key="8">
    <source>
        <dbReference type="SAM" id="Phobius"/>
    </source>
</evidence>
<feature type="transmembrane region" description="Helical" evidence="8">
    <location>
        <begin position="341"/>
        <end position="359"/>
    </location>
</feature>
<feature type="transmembrane region" description="Helical" evidence="8">
    <location>
        <begin position="371"/>
        <end position="392"/>
    </location>
</feature>
<feature type="transmembrane region" description="Helical" evidence="8">
    <location>
        <begin position="633"/>
        <end position="656"/>
    </location>
</feature>
<dbReference type="PROSITE" id="PS01023">
    <property type="entry name" value="PTR2_2"/>
    <property type="match status" value="1"/>
</dbReference>
<keyword evidence="10" id="KW-1185">Reference proteome</keyword>
<keyword evidence="3 6" id="KW-0812">Transmembrane</keyword>
<dbReference type="EMBL" id="NBII01000001">
    <property type="protein sequence ID" value="PAV23763.1"/>
    <property type="molecule type" value="Genomic_DNA"/>
</dbReference>
<feature type="transmembrane region" description="Helical" evidence="8">
    <location>
        <begin position="454"/>
        <end position="475"/>
    </location>
</feature>
<keyword evidence="6" id="KW-0813">Transport</keyword>
<evidence type="ECO:0000256" key="6">
    <source>
        <dbReference type="RuleBase" id="RU003755"/>
    </source>
</evidence>
<keyword evidence="5 8" id="KW-0472">Membrane</keyword>
<dbReference type="InParanoid" id="A0A286UVZ2"/>
<dbReference type="GO" id="GO:0001405">
    <property type="term" value="C:PAM complex, Tim23 associated import motor"/>
    <property type="evidence" value="ECO:0007669"/>
    <property type="project" value="InterPro"/>
</dbReference>
<dbReference type="GO" id="GO:0022857">
    <property type="term" value="F:transmembrane transporter activity"/>
    <property type="evidence" value="ECO:0007669"/>
    <property type="project" value="InterPro"/>
</dbReference>
<evidence type="ECO:0000256" key="1">
    <source>
        <dbReference type="ARBA" id="ARBA00004141"/>
    </source>
</evidence>
<sequence>MSSYSCRGLFAQSSQRQLKRAKLNNIQPRRWNSTQANSSKSANENPNNKNSLNWQDYLTIRGRKRKWEMAATFPSILIGFSTGAAYFGGKEIDATKPIFGFDPLYVYGFATLACGGAGYLMGPIIGSSIWRLTHRRSMALIEARDREFHNHIVKNRVDPRAQSATNPVPDFYGEKIGSLHQYRQWLRDQARYKRKSAKKTVFKCLITSDYIPLSNVEPNFQSSGVGASLGGLNTHTSNNDPGYAENAAEVEFDKDKLPSEEEKLLLRKVSDTIPLAAFTIVIVELCERFAFYGLSGVFQNYLQNPLPPGGNGSGAPASVDDPVPAGALGLGQATASRLQQIFATVAYVFPLFGAIIADAKWGSSLKSAMGLPGWITGVFIVAIGTGGIKANVSPLVADQYPNTDMTVRSLDSGERVIIDPNMTISRIYNLFYWCINVGSLSAVLTTQLERRVGFWAAFSLPTIVFLGTPVILVWGSKLYYKVPPKGSILVEVYGVLRIAFKGALTRPLRFIRETRVTGLWNRAKPSFLENDGNPDRRNSSILKVTWDDNFVDEVKDTARACQIALFYPLYWVAYTQITTNLISMAATMSTNGIPNDLLANFNPLALIILIPSMDLFIYPSLRRVGFALPPIFRIWLGFMFAALAMAYSAVVQHLIYQTNPCGEYVSSCEKPSTLSVWIQVPCYVLIAISEIFASITGLEYAYNKAPKRMKSVVMSIFLLTSAAGSMLNVFLSGFAQDPNLVKNYIIITLLTLFAGNLFYYCFWKRDYEDTHVSEEIFRTDLDER</sequence>
<dbReference type="AlphaFoldDB" id="A0A286UVZ2"/>
<dbReference type="Pfam" id="PF00854">
    <property type="entry name" value="PTR2"/>
    <property type="match status" value="1"/>
</dbReference>
<dbReference type="OrthoDB" id="8904098at2759"/>
<protein>
    <submittedName>
        <fullName evidence="9">MFS peptide transporter</fullName>
    </submittedName>
</protein>
<evidence type="ECO:0000256" key="4">
    <source>
        <dbReference type="ARBA" id="ARBA00022989"/>
    </source>
</evidence>
<evidence type="ECO:0000256" key="7">
    <source>
        <dbReference type="SAM" id="MobiDB-lite"/>
    </source>
</evidence>
<feature type="transmembrane region" description="Helical" evidence="8">
    <location>
        <begin position="712"/>
        <end position="731"/>
    </location>
</feature>
<feature type="transmembrane region" description="Helical" evidence="8">
    <location>
        <begin position="430"/>
        <end position="448"/>
    </location>
</feature>
<dbReference type="InterPro" id="IPR000109">
    <property type="entry name" value="POT_fam"/>
</dbReference>
<comment type="similarity">
    <text evidence="2 6">Belongs to the major facilitator superfamily. Proton-dependent oligopeptide transporter (POT/PTR) (TC 2.A.17) family.</text>
</comment>
<dbReference type="SUPFAM" id="SSF103473">
    <property type="entry name" value="MFS general substrate transporter"/>
    <property type="match status" value="1"/>
</dbReference>
<dbReference type="Pfam" id="PF08566">
    <property type="entry name" value="Pam17"/>
    <property type="match status" value="1"/>
</dbReference>
<accession>A0A286UVZ2</accession>